<sequence length="745" mass="77044">MPLVPSYKGSDGQWHSPSVGVAACGVNASGDPLLCEAASTSTFIARSAMEQPLGVAALDASGRVYAPVLSNALDVLSTMTSQSTPALSFASPTTDNGNVVGAIADGWANPNALILGGQYGEDGGNANRPSNTGAQMILRGVPDGPNDLGCLDCAVATDVPFFDSRAGLNSSFTTSSAIAAYGSLDGSVRYSQAGSTTPRVVVQGVSYDGNRIYMPNCAPGSTGTCVPLTAHQIRQLHTNEYLTTNSLDSHETTHSASLSDASGSVRGTDTYVSWITAWDPAGTYIDVAGWGILGSGRQMDSGETPQGRTLDTAFSQYATQTIFVGVTTQSLAHNSVISYNPGDNPDSQVHTVAGDEMDFWYYGTDNAQAHVNGLLLSFSCKGNADAGSGNCKYNWDSSSYAIQINGVGLTHGIENYMPMGSAEYEGYNMFVPSNGGNGANVGDKHLFFNFTNKVDTVGGTGGNALLLGAWEQREDTSATGWAHHSVRLGLNIDGTPSVASGVTGGQDEAQIAWDYPGYVNGLCLLGYQGASQGLCTAGDGESYFVNGVHNTSYFTGGWFSSAVQDLTMSQIENASHSNSDFTYCADCLGALSTAPGAYVKLTNGTWTDMSGGPIISGSGAAAPTLVARSGMLSLASGTTRPSSISMASLWGADAQTIEVVGPWGDGYLKAAGILVSGTTSAATFATVTQSTTMSAIMSASHSEGDRVWCHDCRNGGQAAHAGTGRWVYLDSASAWRTDDGALALE</sequence>
<comment type="caution">
    <text evidence="1">The sequence shown here is derived from an EMBL/GenBank/DDBJ whole genome shotgun (WGS) entry which is preliminary data.</text>
</comment>
<protein>
    <submittedName>
        <fullName evidence="1">Uncharacterized protein</fullName>
    </submittedName>
</protein>
<name>A0A850PAJ4_9PROT</name>
<evidence type="ECO:0000313" key="1">
    <source>
        <dbReference type="EMBL" id="NVN39719.1"/>
    </source>
</evidence>
<keyword evidence="2" id="KW-1185">Reference proteome</keyword>
<gene>
    <name evidence="1" type="ORF">HUK82_03940</name>
</gene>
<reference evidence="1 2" key="1">
    <citation type="submission" date="2020-06" db="EMBL/GenBank/DDBJ databases">
        <title>Description of novel acetic acid bacteria.</title>
        <authorList>
            <person name="Sombolestani A."/>
        </authorList>
    </citation>
    <scope>NUCLEOTIDE SEQUENCE [LARGE SCALE GENOMIC DNA]</scope>
    <source>
        <strain evidence="1 2">LMG 27010</strain>
    </source>
</reference>
<organism evidence="1 2">
    <name type="scientific">Ameyamaea chiangmaiensis</name>
    <dbReference type="NCBI Taxonomy" id="442969"/>
    <lineage>
        <taxon>Bacteria</taxon>
        <taxon>Pseudomonadati</taxon>
        <taxon>Pseudomonadota</taxon>
        <taxon>Alphaproteobacteria</taxon>
        <taxon>Acetobacterales</taxon>
        <taxon>Acetobacteraceae</taxon>
        <taxon>Ameyamaea</taxon>
    </lineage>
</organism>
<dbReference type="Proteomes" id="UP000585665">
    <property type="component" value="Unassembled WGS sequence"/>
</dbReference>
<proteinExistence type="predicted"/>
<dbReference type="AlphaFoldDB" id="A0A850PAJ4"/>
<dbReference type="RefSeq" id="WP_176612702.1">
    <property type="nucleotide sequence ID" value="NZ_JABXXR010000015.1"/>
</dbReference>
<evidence type="ECO:0000313" key="2">
    <source>
        <dbReference type="Proteomes" id="UP000585665"/>
    </source>
</evidence>
<accession>A0A850PAJ4</accession>
<dbReference type="EMBL" id="JABXXR010000015">
    <property type="protein sequence ID" value="NVN39719.1"/>
    <property type="molecule type" value="Genomic_DNA"/>
</dbReference>